<dbReference type="InterPro" id="IPR030846">
    <property type="entry name" value="DnaG_bac"/>
</dbReference>
<evidence type="ECO:0000259" key="16">
    <source>
        <dbReference type="PROSITE" id="PS50880"/>
    </source>
</evidence>
<comment type="function">
    <text evidence="12 13">RNA polymerase that catalyzes the synthesis of short RNA molecules used as primers for DNA polymerase during DNA replication.</text>
</comment>
<keyword evidence="6 12" id="KW-0479">Metal-binding</keyword>
<dbReference type="Pfam" id="PF08275">
    <property type="entry name" value="DNAG_N"/>
    <property type="match status" value="1"/>
</dbReference>
<dbReference type="PROSITE" id="PS50880">
    <property type="entry name" value="TOPRIM"/>
    <property type="match status" value="1"/>
</dbReference>
<dbReference type="GO" id="GO:0003899">
    <property type="term" value="F:DNA-directed RNA polymerase activity"/>
    <property type="evidence" value="ECO:0007669"/>
    <property type="project" value="UniProtKB-UniRule"/>
</dbReference>
<evidence type="ECO:0000313" key="18">
    <source>
        <dbReference type="Proteomes" id="UP000249396"/>
    </source>
</evidence>
<dbReference type="EMBL" id="QJPH01000183">
    <property type="protein sequence ID" value="PZN83584.1"/>
    <property type="molecule type" value="Genomic_DNA"/>
</dbReference>
<dbReference type="Gene3D" id="3.90.980.10">
    <property type="entry name" value="DNA primase, catalytic core, N-terminal domain"/>
    <property type="match status" value="1"/>
</dbReference>
<feature type="zinc finger region" description="CHC2-type" evidence="12 14">
    <location>
        <begin position="40"/>
        <end position="64"/>
    </location>
</feature>
<comment type="caution">
    <text evidence="17">The sequence shown here is derived from an EMBL/GenBank/DDBJ whole genome shotgun (WGS) entry which is preliminary data.</text>
</comment>
<dbReference type="EC" id="2.7.7.101" evidence="12"/>
<organism evidence="17 18">
    <name type="scientific">Candidatus Methylumidiphilus alinenensis</name>
    <dbReference type="NCBI Taxonomy" id="2202197"/>
    <lineage>
        <taxon>Bacteria</taxon>
        <taxon>Pseudomonadati</taxon>
        <taxon>Pseudomonadota</taxon>
        <taxon>Gammaproteobacteria</taxon>
        <taxon>Methylococcales</taxon>
        <taxon>Candidatus Methylumidiphilus</taxon>
    </lineage>
</organism>
<dbReference type="Gene3D" id="3.90.580.10">
    <property type="entry name" value="Zinc finger, CHC2-type domain"/>
    <property type="match status" value="1"/>
</dbReference>
<protein>
    <recommendedName>
        <fullName evidence="12 13">DNA primase</fullName>
        <ecNumber evidence="12">2.7.7.101</ecNumber>
    </recommendedName>
</protein>
<dbReference type="Pfam" id="PF01807">
    <property type="entry name" value="Zn_ribbon_DnaG"/>
    <property type="match status" value="1"/>
</dbReference>
<keyword evidence="7 12" id="KW-0863">Zinc-finger</keyword>
<evidence type="ECO:0000256" key="9">
    <source>
        <dbReference type="ARBA" id="ARBA00022842"/>
    </source>
</evidence>
<evidence type="ECO:0000256" key="6">
    <source>
        <dbReference type="ARBA" id="ARBA00022723"/>
    </source>
</evidence>
<dbReference type="HAMAP" id="MF_00974">
    <property type="entry name" value="DNA_primase_DnaG"/>
    <property type="match status" value="1"/>
</dbReference>
<comment type="catalytic activity">
    <reaction evidence="12">
        <text>ssDNA + n NTP = ssDNA/pppN(pN)n-1 hybrid + (n-1) diphosphate.</text>
        <dbReference type="EC" id="2.7.7.101"/>
    </reaction>
</comment>
<dbReference type="FunFam" id="3.90.580.10:FF:000001">
    <property type="entry name" value="DNA primase"/>
    <property type="match status" value="1"/>
</dbReference>
<comment type="subunit">
    <text evidence="12">Monomer. Interacts with DnaB.</text>
</comment>
<dbReference type="GO" id="GO:0006269">
    <property type="term" value="P:DNA replication, synthesis of primer"/>
    <property type="evidence" value="ECO:0007669"/>
    <property type="project" value="UniProtKB-UniRule"/>
</dbReference>
<evidence type="ECO:0000256" key="8">
    <source>
        <dbReference type="ARBA" id="ARBA00022833"/>
    </source>
</evidence>
<keyword evidence="11 12" id="KW-0804">Transcription</keyword>
<dbReference type="InterPro" id="IPR016136">
    <property type="entry name" value="DNA_helicase_N/primase_C"/>
</dbReference>
<evidence type="ECO:0000256" key="13">
    <source>
        <dbReference type="PIRNR" id="PIRNR002811"/>
    </source>
</evidence>
<dbReference type="InterPro" id="IPR034151">
    <property type="entry name" value="TOPRIM_DnaG_bac"/>
</dbReference>
<dbReference type="Proteomes" id="UP000249396">
    <property type="component" value="Unassembled WGS sequence"/>
</dbReference>
<feature type="domain" description="Toprim" evidence="16">
    <location>
        <begin position="254"/>
        <end position="336"/>
    </location>
</feature>
<name>A0A2W4TGC2_9GAMM</name>
<sequence>MKGKIPREFIDNLIARVDIVDLIDARVPLKQAGKNYQARCPFHNEKSPSFSVNREKQFYHCFGCGASGNVISFLMDYERQTFVEAVETLAETLGLEIPRESYHAEKREQDSVLPLYQVQEQATEFYARQLRVHPEAAKARNYLQRRGLSDDIIQHFKIGYAPPGWRSLPDTLPAERLLAAGLTISKEAGSFYDRFRDRIMFPIRDRRGRVVGFGGRVMGDETPKYLNSPETPTFKKHREVYGLFELLATRIKPERIVVVEGYMDVIALAQHGVTNAVATLGTATSSDHADLLFRYAPELVFCFDGDNAGRNAAWKALEACIPALRDGRSMRFLMLPETHDPDSLVREEGRESFAIRLSGAQQLSEYFFNHLSENLNLDSIEGRSALFQKASPLLEKLPTGAFRDGMQAHLAKITGHGKATPSRNKSHPHTQSIQRASTEKAKPSPLRIILALLIQNPEFYSLVDAEARFELERDDKAGPFAAKLFSILQERPDIHCGGIPEHFRGEAEYGLVLKLSVLEIPLSDTDARTEFDATLEKFVSQQKEMLIAQRLEWLEKKADRIGFAGLDETEREEYRRLARKR</sequence>
<dbReference type="FunFam" id="3.90.980.10:FF:000001">
    <property type="entry name" value="DNA primase"/>
    <property type="match status" value="1"/>
</dbReference>
<dbReference type="PIRSF" id="PIRSF002811">
    <property type="entry name" value="DnaG"/>
    <property type="match status" value="1"/>
</dbReference>
<keyword evidence="5 12" id="KW-0235">DNA replication</keyword>
<dbReference type="SUPFAM" id="SSF56731">
    <property type="entry name" value="DNA primase core"/>
    <property type="match status" value="1"/>
</dbReference>
<keyword evidence="4 12" id="KW-0548">Nucleotidyltransferase</keyword>
<dbReference type="InterPro" id="IPR019475">
    <property type="entry name" value="DNA_primase_DnaB-bd"/>
</dbReference>
<dbReference type="InterPro" id="IPR037068">
    <property type="entry name" value="DNA_primase_core_N_sf"/>
</dbReference>
<dbReference type="InterPro" id="IPR013173">
    <property type="entry name" value="DNA_primase_DnaG_DnaB-bd_dom"/>
</dbReference>
<dbReference type="Pfam" id="PF13155">
    <property type="entry name" value="Toprim_2"/>
    <property type="match status" value="1"/>
</dbReference>
<evidence type="ECO:0000256" key="7">
    <source>
        <dbReference type="ARBA" id="ARBA00022771"/>
    </source>
</evidence>
<dbReference type="InterPro" id="IPR006295">
    <property type="entry name" value="DNA_primase_DnaG"/>
</dbReference>
<evidence type="ECO:0000256" key="10">
    <source>
        <dbReference type="ARBA" id="ARBA00023125"/>
    </source>
</evidence>
<evidence type="ECO:0000256" key="4">
    <source>
        <dbReference type="ARBA" id="ARBA00022695"/>
    </source>
</evidence>
<evidence type="ECO:0000256" key="3">
    <source>
        <dbReference type="ARBA" id="ARBA00022679"/>
    </source>
</evidence>
<dbReference type="PANTHER" id="PTHR30313">
    <property type="entry name" value="DNA PRIMASE"/>
    <property type="match status" value="1"/>
</dbReference>
<evidence type="ECO:0000256" key="1">
    <source>
        <dbReference type="ARBA" id="ARBA00022478"/>
    </source>
</evidence>
<reference evidence="17 18" key="1">
    <citation type="journal article" date="2018" name="Aquat. Microb. Ecol.">
        <title>Gammaproteobacterial methanotrophs dominate.</title>
        <authorList>
            <person name="Rissanen A.J."/>
            <person name="Saarenheimo J."/>
            <person name="Tiirola M."/>
            <person name="Peura S."/>
            <person name="Aalto S.L."/>
            <person name="Karvinen A."/>
            <person name="Nykanen H."/>
        </authorList>
    </citation>
    <scope>NUCLEOTIDE SEQUENCE [LARGE SCALE GENOMIC DNA]</scope>
    <source>
        <strain evidence="17">AMbin10</strain>
    </source>
</reference>
<evidence type="ECO:0000256" key="15">
    <source>
        <dbReference type="SAM" id="MobiDB-lite"/>
    </source>
</evidence>
<comment type="cofactor">
    <cofactor evidence="12 13 14">
        <name>Zn(2+)</name>
        <dbReference type="ChEBI" id="CHEBI:29105"/>
    </cofactor>
    <text evidence="12 13 14">Binds 1 zinc ion per monomer.</text>
</comment>
<evidence type="ECO:0000256" key="14">
    <source>
        <dbReference type="PIRSR" id="PIRSR002811-1"/>
    </source>
</evidence>
<dbReference type="SMART" id="SM00400">
    <property type="entry name" value="ZnF_CHCC"/>
    <property type="match status" value="1"/>
</dbReference>
<comment type="similarity">
    <text evidence="12 13">Belongs to the DnaG primase family.</text>
</comment>
<dbReference type="Gene3D" id="1.10.860.10">
    <property type="entry name" value="DNAb Helicase, Chain A"/>
    <property type="match status" value="1"/>
</dbReference>
<dbReference type="InterPro" id="IPR006171">
    <property type="entry name" value="TOPRIM_dom"/>
</dbReference>
<dbReference type="GO" id="GO:1990077">
    <property type="term" value="C:primosome complex"/>
    <property type="evidence" value="ECO:0007669"/>
    <property type="project" value="UniProtKB-KW"/>
</dbReference>
<dbReference type="SMART" id="SM00766">
    <property type="entry name" value="DnaG_DnaB_bind"/>
    <property type="match status" value="1"/>
</dbReference>
<dbReference type="Pfam" id="PF10410">
    <property type="entry name" value="DnaB_bind"/>
    <property type="match status" value="1"/>
</dbReference>
<evidence type="ECO:0000256" key="12">
    <source>
        <dbReference type="HAMAP-Rule" id="MF_00974"/>
    </source>
</evidence>
<dbReference type="GO" id="GO:0003677">
    <property type="term" value="F:DNA binding"/>
    <property type="evidence" value="ECO:0007669"/>
    <property type="project" value="UniProtKB-KW"/>
</dbReference>
<keyword evidence="3 12" id="KW-0808">Transferase</keyword>
<dbReference type="CDD" id="cd03364">
    <property type="entry name" value="TOPRIM_DnaG_primases"/>
    <property type="match status" value="1"/>
</dbReference>
<accession>A0A2W4TGC2</accession>
<dbReference type="InterPro" id="IPR050219">
    <property type="entry name" value="DnaG_primase"/>
</dbReference>
<dbReference type="FunFam" id="3.40.1360.10:FF:000002">
    <property type="entry name" value="DNA primase"/>
    <property type="match status" value="1"/>
</dbReference>
<keyword evidence="8 12" id="KW-0862">Zinc</keyword>
<feature type="region of interest" description="Disordered" evidence="15">
    <location>
        <begin position="414"/>
        <end position="440"/>
    </location>
</feature>
<dbReference type="GO" id="GO:0000428">
    <property type="term" value="C:DNA-directed RNA polymerase complex"/>
    <property type="evidence" value="ECO:0007669"/>
    <property type="project" value="UniProtKB-KW"/>
</dbReference>
<keyword evidence="10 12" id="KW-0238">DNA-binding</keyword>
<dbReference type="InterPro" id="IPR013264">
    <property type="entry name" value="DNAG_N"/>
</dbReference>
<comment type="domain">
    <text evidence="12">Contains an N-terminal zinc-binding domain, a central core domain that contains the primase activity, and a C-terminal DnaB-binding domain.</text>
</comment>
<dbReference type="SMART" id="SM00493">
    <property type="entry name" value="TOPRIM"/>
    <property type="match status" value="1"/>
</dbReference>
<proteinExistence type="inferred from homology"/>
<dbReference type="InterPro" id="IPR002694">
    <property type="entry name" value="Znf_CHC2"/>
</dbReference>
<evidence type="ECO:0000313" key="17">
    <source>
        <dbReference type="EMBL" id="PZN83584.1"/>
    </source>
</evidence>
<dbReference type="SUPFAM" id="SSF117023">
    <property type="entry name" value="DNA primase DnaG, C-terminal domain"/>
    <property type="match status" value="1"/>
</dbReference>
<dbReference type="GO" id="GO:0005737">
    <property type="term" value="C:cytoplasm"/>
    <property type="evidence" value="ECO:0007669"/>
    <property type="project" value="TreeGrafter"/>
</dbReference>
<gene>
    <name evidence="12" type="primary">dnaG</name>
    <name evidence="17" type="ORF">DM484_04095</name>
</gene>
<dbReference type="AlphaFoldDB" id="A0A2W4TGC2"/>
<dbReference type="NCBIfam" id="TIGR01391">
    <property type="entry name" value="dnaG"/>
    <property type="match status" value="1"/>
</dbReference>
<keyword evidence="1 12" id="KW-0240">DNA-directed RNA polymerase</keyword>
<evidence type="ECO:0000256" key="2">
    <source>
        <dbReference type="ARBA" id="ARBA00022515"/>
    </source>
</evidence>
<dbReference type="Gene3D" id="1.20.50.20">
    <property type="entry name" value="DnaG, RNA polymerase domain, helical bundle"/>
    <property type="match status" value="1"/>
</dbReference>
<dbReference type="GO" id="GO:0008270">
    <property type="term" value="F:zinc ion binding"/>
    <property type="evidence" value="ECO:0007669"/>
    <property type="project" value="UniProtKB-UniRule"/>
</dbReference>
<dbReference type="PANTHER" id="PTHR30313:SF2">
    <property type="entry name" value="DNA PRIMASE"/>
    <property type="match status" value="1"/>
</dbReference>
<dbReference type="Pfam" id="PF08278">
    <property type="entry name" value="DnaG_DnaB_bind"/>
    <property type="match status" value="1"/>
</dbReference>
<dbReference type="InterPro" id="IPR036977">
    <property type="entry name" value="DNA_primase_Znf_CHC2"/>
</dbReference>
<evidence type="ECO:0000256" key="11">
    <source>
        <dbReference type="ARBA" id="ARBA00023163"/>
    </source>
</evidence>
<keyword evidence="9" id="KW-0460">Magnesium</keyword>
<dbReference type="Gene3D" id="3.40.1360.10">
    <property type="match status" value="1"/>
</dbReference>
<dbReference type="SUPFAM" id="SSF57783">
    <property type="entry name" value="Zinc beta-ribbon"/>
    <property type="match status" value="1"/>
</dbReference>
<evidence type="ECO:0000256" key="5">
    <source>
        <dbReference type="ARBA" id="ARBA00022705"/>
    </source>
</evidence>
<keyword evidence="2 12" id="KW-0639">Primosome</keyword>